<dbReference type="CDD" id="cd18432">
    <property type="entry name" value="BRCT_PAXIP1_rpt6_like"/>
    <property type="match status" value="1"/>
</dbReference>
<evidence type="ECO:0000313" key="5">
    <source>
        <dbReference type="Proteomes" id="UP001164929"/>
    </source>
</evidence>
<dbReference type="Gene3D" id="3.30.160.20">
    <property type="match status" value="1"/>
</dbReference>
<dbReference type="Gene3D" id="3.40.50.10190">
    <property type="entry name" value="BRCT domain"/>
    <property type="match status" value="2"/>
</dbReference>
<evidence type="ECO:0000313" key="4">
    <source>
        <dbReference type="EMBL" id="KAJ6992288.1"/>
    </source>
</evidence>
<dbReference type="InterPro" id="IPR016181">
    <property type="entry name" value="Acyl_CoA_acyltransferase"/>
</dbReference>
<reference evidence="4" key="1">
    <citation type="journal article" date="2023" name="Mol. Ecol. Resour.">
        <title>Chromosome-level genome assembly of a triploid poplar Populus alba 'Berolinensis'.</title>
        <authorList>
            <person name="Chen S."/>
            <person name="Yu Y."/>
            <person name="Wang X."/>
            <person name="Wang S."/>
            <person name="Zhang T."/>
            <person name="Zhou Y."/>
            <person name="He R."/>
            <person name="Meng N."/>
            <person name="Wang Y."/>
            <person name="Liu W."/>
            <person name="Liu Z."/>
            <person name="Liu J."/>
            <person name="Guo Q."/>
            <person name="Huang H."/>
            <person name="Sederoff R.R."/>
            <person name="Wang G."/>
            <person name="Qu G."/>
            <person name="Chen S."/>
        </authorList>
    </citation>
    <scope>NUCLEOTIDE SEQUENCE</scope>
    <source>
        <strain evidence="4">SC-2020</strain>
    </source>
</reference>
<dbReference type="Pfam" id="PF03462">
    <property type="entry name" value="PCRF"/>
    <property type="match status" value="1"/>
</dbReference>
<dbReference type="Gene3D" id="3.30.70.1660">
    <property type="match status" value="1"/>
</dbReference>
<dbReference type="InterPro" id="IPR001357">
    <property type="entry name" value="BRCT_dom"/>
</dbReference>
<dbReference type="Gene3D" id="3.40.630.30">
    <property type="match status" value="1"/>
</dbReference>
<dbReference type="InterPro" id="IPR036047">
    <property type="entry name" value="F-box-like_dom_sf"/>
</dbReference>
<dbReference type="Pfam" id="PF00472">
    <property type="entry name" value="RF-1"/>
    <property type="match status" value="1"/>
</dbReference>
<organism evidence="4 5">
    <name type="scientific">Populus alba x Populus x berolinensis</name>
    <dbReference type="NCBI Taxonomy" id="444605"/>
    <lineage>
        <taxon>Eukaryota</taxon>
        <taxon>Viridiplantae</taxon>
        <taxon>Streptophyta</taxon>
        <taxon>Embryophyta</taxon>
        <taxon>Tracheophyta</taxon>
        <taxon>Spermatophyta</taxon>
        <taxon>Magnoliopsida</taxon>
        <taxon>eudicotyledons</taxon>
        <taxon>Gunneridae</taxon>
        <taxon>Pentapetalae</taxon>
        <taxon>rosids</taxon>
        <taxon>fabids</taxon>
        <taxon>Malpighiales</taxon>
        <taxon>Salicaceae</taxon>
        <taxon>Saliceae</taxon>
        <taxon>Populus</taxon>
    </lineage>
</organism>
<proteinExistence type="inferred from homology"/>
<evidence type="ECO:0000256" key="2">
    <source>
        <dbReference type="SAM" id="MobiDB-lite"/>
    </source>
</evidence>
<dbReference type="SUPFAM" id="SSF75620">
    <property type="entry name" value="Release factor"/>
    <property type="match status" value="1"/>
</dbReference>
<dbReference type="InterPro" id="IPR005139">
    <property type="entry name" value="PCRF"/>
</dbReference>
<comment type="caution">
    <text evidence="4">The sequence shown here is derived from an EMBL/GenBank/DDBJ whole genome shotgun (WGS) entry which is preliminary data.</text>
</comment>
<dbReference type="SUPFAM" id="SSF81383">
    <property type="entry name" value="F-box domain"/>
    <property type="match status" value="1"/>
</dbReference>
<dbReference type="EMBL" id="JAQIZT010000006">
    <property type="protein sequence ID" value="KAJ6992288.1"/>
    <property type="molecule type" value="Genomic_DNA"/>
</dbReference>
<dbReference type="GO" id="GO:0003747">
    <property type="term" value="F:translation release factor activity"/>
    <property type="evidence" value="ECO:0007669"/>
    <property type="project" value="InterPro"/>
</dbReference>
<dbReference type="InterPro" id="IPR045853">
    <property type="entry name" value="Pep_chain_release_fac_I_sf"/>
</dbReference>
<protein>
    <recommendedName>
        <fullName evidence="3">BRCT domain-containing protein</fullName>
    </recommendedName>
</protein>
<evidence type="ECO:0000259" key="3">
    <source>
        <dbReference type="PROSITE" id="PS50172"/>
    </source>
</evidence>
<sequence length="1347" mass="151051">MQRQKRLQVQAMSTRSPKSSSPPPWGVLVLLAHHLDPKSLGVASCVSKSWYLSMASDHIWQPLCMSHYPSLSNLKITHPSVSYHRLYAMAYVAAKRRVRGPSVPQFSMDSLIFDIHILGTKGNHPIVKIAKPGNEFCFDHNGVFRFDFGVNNYECLTSSMNEMLEDVKITWNVVLKDWSAVFTMMDYEGKVRYSPGSEGWFSQELPPPRCCSGDSTSGIVADLKLVFYRRKDGGDKIRVDKVSVGILNVVNWRYVIVEDGNCEVAVEANKFVINDSEPNILHIAINRNANFKISVKFEDDYAFFVVNSKDKDSNSKCYLEEVLKIYTRELPAMNYAANTGKQSMFLEKCISKGKYCTLLLKSKSTEGPGKVIAAITYQIIPADMQYAEVPIAAVSAVYQHKGFGHFLYMELRKRLQNVGVHTIYCWGDKGSEGFWVKQGFASIAEVDKKGRPRRLPIKPNIRRALCFPGSSTLMVSYLNEGNSATPEASLQFCFPLKPRNNSSSAVYRSAESGFIAEDYTTLKSQNQITSRIENSQHERFAKDEFSGADANPSGLPQSPDCGDLAPSERGECSKMTTAAELAKTRADADVKCNYSYIQGTKRRAWEASLSSLKTKKVKGSHQTDYESDSGCGSDSERFTTNPCFRGCSLGISKNNSFGKATSMDPLTRNCMENNVKEDKSSNRTSEVLVSKEFQSKGECFRIMLMNIADDDKKTHLTKVIETLGGAVTPYGSVSTHVVTGKVRTTLNFCTALSSGAWIVSSKWLKESFRRGRFVDELPYILYDEDYVLKHKAELKDAVLRARARPQALLKGYNVCIAKHVQPPFQTLSAIVESAGGNVISGLDKENEASETIFVASEEDIEEALSAAKKGMRTFSSDWLMNCIMRQELDLEAQQFAESLRKLRSQKSKCKYLSTEFFLNLSVSRAKKMAAEPVFVSGATAIPSKFQSFTRNINDKSQAKLLLCSRVRASQKHSMDDRNNVYKQLGLFSLKKNIEDTVLRAEMLAPTALEHEEARRIKQEEMIHECNLWEDPAKSNEILIKLAGSAKAIDALKDLKYKAEEAKLISQLVEMEAINYRLFKQAYTASLDVRKLLDQYEMSRLLKGPYDKQGACVVIRAGSKGLNHEIWREELLNMYVKWAEKLGYKGRLVEKHTSMHGGIESVTIEFEFECAYGYLSGERGIHHKINSQNGSVHHEVTTACVDVVPLFLGTGFDFQIDDKELIVSCSPSLLRDGKSRTELTVCLQHIPTGISVQSSGERSLFANKVKAHNRLKAKLLVIAEEQKVCDVSSIRRADIVDVWQKETRRYVSQPYKLVQDVRTGIELPDLNSILDGNINTLIGAHINIRHTE</sequence>
<dbReference type="SUPFAM" id="SSF55729">
    <property type="entry name" value="Acyl-CoA N-acyltransferases (Nat)"/>
    <property type="match status" value="1"/>
</dbReference>
<dbReference type="PROSITE" id="PS50172">
    <property type="entry name" value="BRCT"/>
    <property type="match status" value="2"/>
</dbReference>
<evidence type="ECO:0000256" key="1">
    <source>
        <dbReference type="ARBA" id="ARBA00010835"/>
    </source>
</evidence>
<accession>A0AAD6QKU9</accession>
<dbReference type="CDD" id="cd04301">
    <property type="entry name" value="NAT_SF"/>
    <property type="match status" value="1"/>
</dbReference>
<dbReference type="Pfam" id="PF16589">
    <property type="entry name" value="BRCT_2"/>
    <property type="match status" value="1"/>
</dbReference>
<keyword evidence="5" id="KW-1185">Reference proteome</keyword>
<feature type="region of interest" description="Disordered" evidence="2">
    <location>
        <begin position="544"/>
        <end position="568"/>
    </location>
</feature>
<dbReference type="InterPro" id="IPR000352">
    <property type="entry name" value="Pep_chain_release_fac_I"/>
</dbReference>
<feature type="domain" description="BRCT" evidence="3">
    <location>
        <begin position="804"/>
        <end position="888"/>
    </location>
</feature>
<feature type="region of interest" description="Disordered" evidence="2">
    <location>
        <begin position="1"/>
        <end position="22"/>
    </location>
</feature>
<dbReference type="GO" id="GO:0005737">
    <property type="term" value="C:cytoplasm"/>
    <property type="evidence" value="ECO:0007669"/>
    <property type="project" value="UniProtKB-ARBA"/>
</dbReference>
<dbReference type="Pfam" id="PF00533">
    <property type="entry name" value="BRCT"/>
    <property type="match status" value="1"/>
</dbReference>
<dbReference type="Proteomes" id="UP001164929">
    <property type="component" value="Chromosome 6"/>
</dbReference>
<feature type="domain" description="BRCT" evidence="3">
    <location>
        <begin position="702"/>
        <end position="781"/>
    </location>
</feature>
<dbReference type="PANTHER" id="PTHR43116:SF4">
    <property type="entry name" value="PEPTIDE CHAIN RELEASE FACTOR PRFB3, CHLOROPLASTIC"/>
    <property type="match status" value="1"/>
</dbReference>
<dbReference type="PANTHER" id="PTHR43116">
    <property type="entry name" value="PEPTIDE CHAIN RELEASE FACTOR 2"/>
    <property type="match status" value="1"/>
</dbReference>
<comment type="similarity">
    <text evidence="1">Belongs to the prokaryotic/mitochondrial release factor family.</text>
</comment>
<dbReference type="SUPFAM" id="SSF52113">
    <property type="entry name" value="BRCT domain"/>
    <property type="match status" value="2"/>
</dbReference>
<dbReference type="Gene3D" id="1.20.1280.50">
    <property type="match status" value="1"/>
</dbReference>
<name>A0AAD6QKU9_9ROSI</name>
<dbReference type="InterPro" id="IPR036420">
    <property type="entry name" value="BRCT_dom_sf"/>
</dbReference>
<gene>
    <name evidence="4" type="ORF">NC653_015607</name>
</gene>
<dbReference type="SMART" id="SM00292">
    <property type="entry name" value="BRCT"/>
    <property type="match status" value="2"/>
</dbReference>
<dbReference type="SMART" id="SM00937">
    <property type="entry name" value="PCRF"/>
    <property type="match status" value="1"/>
</dbReference>